<dbReference type="AlphaFoldDB" id="A0AAJ0BY33"/>
<dbReference type="GeneID" id="85308744"/>
<dbReference type="SUPFAM" id="SSF52833">
    <property type="entry name" value="Thioredoxin-like"/>
    <property type="match status" value="1"/>
</dbReference>
<evidence type="ECO:0000313" key="6">
    <source>
        <dbReference type="Proteomes" id="UP001244011"/>
    </source>
</evidence>
<dbReference type="InterPro" id="IPR004046">
    <property type="entry name" value="GST_C"/>
</dbReference>
<feature type="domain" description="GST C-terminal" evidence="4">
    <location>
        <begin position="93"/>
        <end position="227"/>
    </location>
</feature>
<proteinExistence type="inferred from homology"/>
<dbReference type="Pfam" id="PF00043">
    <property type="entry name" value="GST_C"/>
    <property type="match status" value="1"/>
</dbReference>
<dbReference type="CDD" id="cd03048">
    <property type="entry name" value="GST_N_Ure2p_like"/>
    <property type="match status" value="1"/>
</dbReference>
<dbReference type="Proteomes" id="UP001244011">
    <property type="component" value="Unassembled WGS sequence"/>
</dbReference>
<evidence type="ECO:0000313" key="5">
    <source>
        <dbReference type="EMBL" id="KAK1765229.1"/>
    </source>
</evidence>
<protein>
    <submittedName>
        <fullName evidence="5">Glutathione S-transferase</fullName>
    </submittedName>
</protein>
<keyword evidence="6" id="KW-1185">Reference proteome</keyword>
<reference evidence="5" key="1">
    <citation type="submission" date="2023-06" db="EMBL/GenBank/DDBJ databases">
        <title>Genome-scale phylogeny and comparative genomics of the fungal order Sordariales.</title>
        <authorList>
            <consortium name="Lawrence Berkeley National Laboratory"/>
            <person name="Hensen N."/>
            <person name="Bonometti L."/>
            <person name="Westerberg I."/>
            <person name="Brannstrom I.O."/>
            <person name="Guillou S."/>
            <person name="Cros-Aarteil S."/>
            <person name="Calhoun S."/>
            <person name="Haridas S."/>
            <person name="Kuo A."/>
            <person name="Mondo S."/>
            <person name="Pangilinan J."/>
            <person name="Riley R."/>
            <person name="Labutti K."/>
            <person name="Andreopoulos B."/>
            <person name="Lipzen A."/>
            <person name="Chen C."/>
            <person name="Yanf M."/>
            <person name="Daum C."/>
            <person name="Ng V."/>
            <person name="Clum A."/>
            <person name="Steindorff A."/>
            <person name="Ohm R."/>
            <person name="Martin F."/>
            <person name="Silar P."/>
            <person name="Natvig D."/>
            <person name="Lalanne C."/>
            <person name="Gautier V."/>
            <person name="Ament-Velasquez S.L."/>
            <person name="Kruys A."/>
            <person name="Hutchinson M.I."/>
            <person name="Powell A.J."/>
            <person name="Barry K."/>
            <person name="Miller A.N."/>
            <person name="Grigoriev I.V."/>
            <person name="Debuchy R."/>
            <person name="Gladieux P."/>
            <person name="Thoren M.H."/>
            <person name="Johannesson H."/>
        </authorList>
    </citation>
    <scope>NUCLEOTIDE SEQUENCE</scope>
    <source>
        <strain evidence="5">8032-3</strain>
    </source>
</reference>
<dbReference type="PROSITE" id="PS50405">
    <property type="entry name" value="GST_CTER"/>
    <property type="match status" value="1"/>
</dbReference>
<dbReference type="Gene3D" id="1.20.1050.130">
    <property type="match status" value="1"/>
</dbReference>
<dbReference type="PROSITE" id="PS50404">
    <property type="entry name" value="GST_NTER"/>
    <property type="match status" value="1"/>
</dbReference>
<organism evidence="5 6">
    <name type="scientific">Phialemonium atrogriseum</name>
    <dbReference type="NCBI Taxonomy" id="1093897"/>
    <lineage>
        <taxon>Eukaryota</taxon>
        <taxon>Fungi</taxon>
        <taxon>Dikarya</taxon>
        <taxon>Ascomycota</taxon>
        <taxon>Pezizomycotina</taxon>
        <taxon>Sordariomycetes</taxon>
        <taxon>Sordariomycetidae</taxon>
        <taxon>Cephalothecales</taxon>
        <taxon>Cephalothecaceae</taxon>
        <taxon>Phialemonium</taxon>
    </lineage>
</organism>
<dbReference type="InterPro" id="IPR004045">
    <property type="entry name" value="Glutathione_S-Trfase_N"/>
</dbReference>
<dbReference type="InterPro" id="IPR040079">
    <property type="entry name" value="Glutathione_S-Trfase"/>
</dbReference>
<feature type="domain" description="GST N-terminal" evidence="3">
    <location>
        <begin position="6"/>
        <end position="87"/>
    </location>
</feature>
<name>A0AAJ0BY33_9PEZI</name>
<evidence type="ECO:0000259" key="3">
    <source>
        <dbReference type="PROSITE" id="PS50404"/>
    </source>
</evidence>
<dbReference type="RefSeq" id="XP_060281442.1">
    <property type="nucleotide sequence ID" value="XM_060425557.1"/>
</dbReference>
<dbReference type="InterPro" id="IPR036282">
    <property type="entry name" value="Glutathione-S-Trfase_C_sf"/>
</dbReference>
<dbReference type="PANTHER" id="PTHR44051:SF3">
    <property type="entry name" value="TRANSCRIPTIONAL REGULATOR URE2"/>
    <property type="match status" value="1"/>
</dbReference>
<evidence type="ECO:0000256" key="2">
    <source>
        <dbReference type="RuleBase" id="RU003494"/>
    </source>
</evidence>
<gene>
    <name evidence="5" type="ORF">QBC33DRAFT_495960</name>
</gene>
<comment type="similarity">
    <text evidence="1 2">Belongs to the GST superfamily.</text>
</comment>
<dbReference type="Pfam" id="PF02798">
    <property type="entry name" value="GST_N"/>
    <property type="match status" value="1"/>
</dbReference>
<dbReference type="SFLD" id="SFLDG01151">
    <property type="entry name" value="Main.2:_Nu-like"/>
    <property type="match status" value="1"/>
</dbReference>
<dbReference type="SFLD" id="SFLDS00019">
    <property type="entry name" value="Glutathione_Transferase_(cytos"/>
    <property type="match status" value="1"/>
</dbReference>
<accession>A0AAJ0BY33</accession>
<dbReference type="EMBL" id="MU839016">
    <property type="protein sequence ID" value="KAK1765229.1"/>
    <property type="molecule type" value="Genomic_DNA"/>
</dbReference>
<dbReference type="PANTHER" id="PTHR44051">
    <property type="entry name" value="GLUTATHIONE S-TRANSFERASE-RELATED"/>
    <property type="match status" value="1"/>
</dbReference>
<evidence type="ECO:0000259" key="4">
    <source>
        <dbReference type="PROSITE" id="PS50405"/>
    </source>
</evidence>
<dbReference type="InterPro" id="IPR010987">
    <property type="entry name" value="Glutathione-S-Trfase_C-like"/>
</dbReference>
<comment type="caution">
    <text evidence="5">The sequence shown here is derived from an EMBL/GenBank/DDBJ whole genome shotgun (WGS) entry which is preliminary data.</text>
</comment>
<sequence>MSTTLKTFSLYYHGPSPNPWKVAIVLEELGLPWEFVDVEPSDLKTEPFISLNPNGRVPALVDHNKDITLWESGAIIDYLIAEYDPEAKLHYTSFPEKYTTRSWEHFQMSGQGPYFGQKNWFSFAHPEKLPSAIERYANEIKRVTGVIDAHLAKEKTDYLVGNRVTYADLMFIPYHTSTPIVIAPEIDLREWVNYSAWMDRLLARPAVAKVVSVWEKMMEEGLAKRKAAQEAASVEGKSA</sequence>
<evidence type="ECO:0000256" key="1">
    <source>
        <dbReference type="ARBA" id="ARBA00007409"/>
    </source>
</evidence>
<dbReference type="InterPro" id="IPR036249">
    <property type="entry name" value="Thioredoxin-like_sf"/>
</dbReference>
<dbReference type="SFLD" id="SFLDG00358">
    <property type="entry name" value="Main_(cytGST)"/>
    <property type="match status" value="1"/>
</dbReference>
<dbReference type="SUPFAM" id="SSF47616">
    <property type="entry name" value="GST C-terminal domain-like"/>
    <property type="match status" value="1"/>
</dbReference>